<dbReference type="EMBL" id="SPNK01000015">
    <property type="protein sequence ID" value="TFH99331.1"/>
    <property type="molecule type" value="Genomic_DNA"/>
</dbReference>
<comment type="caution">
    <text evidence="4">The sequence shown here is derived from an EMBL/GenBank/DDBJ whole genome shotgun (WGS) entry which is preliminary data.</text>
</comment>
<keyword evidence="2" id="KW-0808">Transferase</keyword>
<keyword evidence="1" id="KW-0328">Glycosyltransferase</keyword>
<evidence type="ECO:0000256" key="1">
    <source>
        <dbReference type="ARBA" id="ARBA00022676"/>
    </source>
</evidence>
<dbReference type="AlphaFoldDB" id="A0AAX2S9Q7"/>
<reference evidence="4 5" key="1">
    <citation type="submission" date="2019-03" db="EMBL/GenBank/DDBJ databases">
        <title>Genome Sequencing and Assembly of Various Microbes Isolated from Alder Root Nodule.</title>
        <authorList>
            <person name="Swanson E."/>
            <person name="Sevigny J.L."/>
            <person name="Pesce C."/>
            <person name="Davis I."/>
            <person name="Kleiner V."/>
            <person name="Tisa L."/>
        </authorList>
    </citation>
    <scope>NUCLEOTIDE SEQUENCE [LARGE SCALE GENOMIC DNA]</scope>
    <source>
        <strain evidence="4 5">4R-31</strain>
    </source>
</reference>
<proteinExistence type="predicted"/>
<dbReference type="Proteomes" id="UP000298017">
    <property type="component" value="Unassembled WGS sequence"/>
</dbReference>
<dbReference type="RefSeq" id="WP_052239298.1">
    <property type="nucleotide sequence ID" value="NZ_CP108528.1"/>
</dbReference>
<evidence type="ECO:0000313" key="4">
    <source>
        <dbReference type="EMBL" id="TFH99331.1"/>
    </source>
</evidence>
<dbReference type="InterPro" id="IPR004629">
    <property type="entry name" value="WecG_TagA_CpsF"/>
</dbReference>
<gene>
    <name evidence="4" type="ORF">E4P33_10855</name>
</gene>
<dbReference type="CDD" id="cd06533">
    <property type="entry name" value="Glyco_transf_WecG_TagA"/>
    <property type="match status" value="1"/>
</dbReference>
<sequence>MTQTHHTAPTARRTAPRPHDDDAARARSHGRPATEAAHQRCELLGAAVDPLTMDETVAAIEQLLEDGGHGHNHLAMNAAKLVSVSNDPELVERFATATLVTADGQALVWASKLLGDPLPERVAGIDLMDRLVDLSAHNGRRIYLLGATDEVVRQVRWRFLARGANVVGFHNGFWRREGITDEQMAETVSRSRPDIVLVGVPSPLKEDFVFGQKERTKAGICVGVGGSFDVVAGRTSRAPRWMQRAGMEWFWRLVQEPRRMFKRYLVGNTKFVWLVLRARWHRA</sequence>
<evidence type="ECO:0000313" key="5">
    <source>
        <dbReference type="Proteomes" id="UP000298017"/>
    </source>
</evidence>
<organism evidence="4 5">
    <name type="scientific">Kocuria rhizophila</name>
    <dbReference type="NCBI Taxonomy" id="72000"/>
    <lineage>
        <taxon>Bacteria</taxon>
        <taxon>Bacillati</taxon>
        <taxon>Actinomycetota</taxon>
        <taxon>Actinomycetes</taxon>
        <taxon>Micrococcales</taxon>
        <taxon>Micrococcaceae</taxon>
        <taxon>Kocuria</taxon>
    </lineage>
</organism>
<protein>
    <submittedName>
        <fullName evidence="4">WecB/TagA/CpsF family glycosyltransferase</fullName>
    </submittedName>
</protein>
<accession>A0AAX2S9Q7</accession>
<dbReference type="GeneID" id="93232285"/>
<name>A0AAX2S9Q7_KOCRH</name>
<keyword evidence="5" id="KW-1185">Reference proteome</keyword>
<feature type="region of interest" description="Disordered" evidence="3">
    <location>
        <begin position="1"/>
        <end position="37"/>
    </location>
</feature>
<dbReference type="GO" id="GO:0016758">
    <property type="term" value="F:hexosyltransferase activity"/>
    <property type="evidence" value="ECO:0007669"/>
    <property type="project" value="TreeGrafter"/>
</dbReference>
<dbReference type="PANTHER" id="PTHR34136">
    <property type="match status" value="1"/>
</dbReference>
<dbReference type="Pfam" id="PF03808">
    <property type="entry name" value="Glyco_tran_WecG"/>
    <property type="match status" value="1"/>
</dbReference>
<dbReference type="NCBIfam" id="TIGR00696">
    <property type="entry name" value="wecG_tagA_cpsF"/>
    <property type="match status" value="1"/>
</dbReference>
<feature type="compositionally biased region" description="Low complexity" evidence="3">
    <location>
        <begin position="1"/>
        <end position="13"/>
    </location>
</feature>
<evidence type="ECO:0000256" key="2">
    <source>
        <dbReference type="ARBA" id="ARBA00022679"/>
    </source>
</evidence>
<dbReference type="PANTHER" id="PTHR34136:SF1">
    <property type="entry name" value="UDP-N-ACETYL-D-MANNOSAMINURONIC ACID TRANSFERASE"/>
    <property type="match status" value="1"/>
</dbReference>
<evidence type="ECO:0000256" key="3">
    <source>
        <dbReference type="SAM" id="MobiDB-lite"/>
    </source>
</evidence>